<evidence type="ECO:0000256" key="6">
    <source>
        <dbReference type="ARBA" id="ARBA00022729"/>
    </source>
</evidence>
<dbReference type="InterPro" id="IPR050298">
    <property type="entry name" value="Gram-neg_bact_OMP"/>
</dbReference>
<dbReference type="InterPro" id="IPR001702">
    <property type="entry name" value="Porin_Gram-ve"/>
</dbReference>
<dbReference type="InterPro" id="IPR023614">
    <property type="entry name" value="Porin_dom_sf"/>
</dbReference>
<sequence length="385" mass="41227">MKKSLIVAALLGALAFQAQAEVTIYGVADASITYQYLKTPGHGSTNTVSMDSGTDRGSRVGIHATEKLSDRTQVEVILEDQFALDSGVQQQDDKHLFHREATLNLNTDYGRFGFGRMGTSMGQISSWCVVGPQISAIGPGYGPYSGTSVWFTSGQSQMDNTIAWRSPRFGGLALTAQYSGNVDQTVTGAVENKASAERYASLTGEFKRGALTLLAAVDSHLWASSAAGNPDNSLQFTVGGNYDFGPAQLFLAGNYFDHMKLALAAGNPSWYIASGFDDFGVDKAMNYYAKGYGVSAGVSVPLSYGKIGFNATYNKVKDVETANGTAVTGNPEFERAAGTVTYEYPFSKRTTFYVSAGYGEQKMDRATNGGTVKFARALFGIDHNF</sequence>
<comment type="caution">
    <text evidence="13">The sequence shown here is derived from an EMBL/GenBank/DDBJ whole genome shotgun (WGS) entry which is preliminary data.</text>
</comment>
<dbReference type="Proteomes" id="UP000266091">
    <property type="component" value="Unassembled WGS sequence"/>
</dbReference>
<keyword evidence="9" id="KW-0472">Membrane</keyword>
<feature type="domain" description="Porin" evidence="12">
    <location>
        <begin position="8"/>
        <end position="362"/>
    </location>
</feature>
<keyword evidence="3" id="KW-0813">Transport</keyword>
<feature type="signal peptide" evidence="11">
    <location>
        <begin position="1"/>
        <end position="20"/>
    </location>
</feature>
<proteinExistence type="predicted"/>
<protein>
    <submittedName>
        <fullName evidence="13">Porin</fullName>
    </submittedName>
</protein>
<dbReference type="AlphaFoldDB" id="A0A388SJ99"/>
<organism evidence="13 14">
    <name type="scientific">Mesosutterella multiformis</name>
    <dbReference type="NCBI Taxonomy" id="2259133"/>
    <lineage>
        <taxon>Bacteria</taxon>
        <taxon>Pseudomonadati</taxon>
        <taxon>Pseudomonadota</taxon>
        <taxon>Betaproteobacteria</taxon>
        <taxon>Burkholderiales</taxon>
        <taxon>Sutterellaceae</taxon>
        <taxon>Mesosutterella</taxon>
    </lineage>
</organism>
<keyword evidence="14" id="KW-1185">Reference proteome</keyword>
<evidence type="ECO:0000256" key="5">
    <source>
        <dbReference type="ARBA" id="ARBA00022692"/>
    </source>
</evidence>
<gene>
    <name evidence="13" type="ORF">MESMUL_21780</name>
</gene>
<feature type="chain" id="PRO_5017263354" evidence="11">
    <location>
        <begin position="21"/>
        <end position="385"/>
    </location>
</feature>
<keyword evidence="6 11" id="KW-0732">Signal</keyword>
<dbReference type="GO" id="GO:0034220">
    <property type="term" value="P:monoatomic ion transmembrane transport"/>
    <property type="evidence" value="ECO:0007669"/>
    <property type="project" value="InterPro"/>
</dbReference>
<evidence type="ECO:0000259" key="12">
    <source>
        <dbReference type="Pfam" id="PF13609"/>
    </source>
</evidence>
<keyword evidence="7" id="KW-0406">Ion transport</keyword>
<dbReference type="Gene3D" id="2.40.160.10">
    <property type="entry name" value="Porin"/>
    <property type="match status" value="1"/>
</dbReference>
<dbReference type="PANTHER" id="PTHR34501">
    <property type="entry name" value="PROTEIN YDDL-RELATED"/>
    <property type="match status" value="1"/>
</dbReference>
<keyword evidence="10" id="KW-0998">Cell outer membrane</keyword>
<dbReference type="Pfam" id="PF13609">
    <property type="entry name" value="Porin_4"/>
    <property type="match status" value="1"/>
</dbReference>
<dbReference type="SUPFAM" id="SSF56935">
    <property type="entry name" value="Porins"/>
    <property type="match status" value="1"/>
</dbReference>
<evidence type="ECO:0000256" key="2">
    <source>
        <dbReference type="ARBA" id="ARBA00011233"/>
    </source>
</evidence>
<name>A0A388SJ99_9BURK</name>
<evidence type="ECO:0000256" key="10">
    <source>
        <dbReference type="ARBA" id="ARBA00023237"/>
    </source>
</evidence>
<accession>A0A388SJ99</accession>
<evidence type="ECO:0000256" key="3">
    <source>
        <dbReference type="ARBA" id="ARBA00022448"/>
    </source>
</evidence>
<dbReference type="PRINTS" id="PR00182">
    <property type="entry name" value="ECOLNEIPORIN"/>
</dbReference>
<evidence type="ECO:0000256" key="8">
    <source>
        <dbReference type="ARBA" id="ARBA00023114"/>
    </source>
</evidence>
<keyword evidence="8" id="KW-0626">Porin</keyword>
<dbReference type="EMBL" id="BGZJ01000002">
    <property type="protein sequence ID" value="GBO94824.1"/>
    <property type="molecule type" value="Genomic_DNA"/>
</dbReference>
<dbReference type="GO" id="GO:0009279">
    <property type="term" value="C:cell outer membrane"/>
    <property type="evidence" value="ECO:0007669"/>
    <property type="project" value="UniProtKB-SubCell"/>
</dbReference>
<dbReference type="PANTHER" id="PTHR34501:SF9">
    <property type="entry name" value="MAJOR OUTER MEMBRANE PROTEIN P.IA"/>
    <property type="match status" value="1"/>
</dbReference>
<evidence type="ECO:0000313" key="13">
    <source>
        <dbReference type="EMBL" id="GBO94824.1"/>
    </source>
</evidence>
<dbReference type="OrthoDB" id="8520696at2"/>
<evidence type="ECO:0000256" key="11">
    <source>
        <dbReference type="SAM" id="SignalP"/>
    </source>
</evidence>
<evidence type="ECO:0000256" key="4">
    <source>
        <dbReference type="ARBA" id="ARBA00022452"/>
    </source>
</evidence>
<comment type="subunit">
    <text evidence="2">Homotrimer.</text>
</comment>
<evidence type="ECO:0000313" key="14">
    <source>
        <dbReference type="Proteomes" id="UP000266091"/>
    </source>
</evidence>
<evidence type="ECO:0000256" key="1">
    <source>
        <dbReference type="ARBA" id="ARBA00004571"/>
    </source>
</evidence>
<evidence type="ECO:0000256" key="9">
    <source>
        <dbReference type="ARBA" id="ARBA00023136"/>
    </source>
</evidence>
<keyword evidence="4" id="KW-1134">Transmembrane beta strand</keyword>
<dbReference type="GO" id="GO:0015288">
    <property type="term" value="F:porin activity"/>
    <property type="evidence" value="ECO:0007669"/>
    <property type="project" value="UniProtKB-KW"/>
</dbReference>
<dbReference type="RefSeq" id="WP_116271022.1">
    <property type="nucleotide sequence ID" value="NZ_BGZJ01000002.1"/>
</dbReference>
<evidence type="ECO:0000256" key="7">
    <source>
        <dbReference type="ARBA" id="ARBA00023065"/>
    </source>
</evidence>
<dbReference type="CDD" id="cd00342">
    <property type="entry name" value="gram_neg_porins"/>
    <property type="match status" value="1"/>
</dbReference>
<reference evidence="13 14" key="1">
    <citation type="journal article" date="2018" name="Int. J. Syst. Evol. Microbiol.">
        <title>Mesosutterella multiformis gen. nov., sp. nov., a member of the family Sutterellaceae and Sutterella megalosphaeroides sp. nov., isolated from human faeces.</title>
        <authorList>
            <person name="Sakamoto M."/>
            <person name="Ikeyama N."/>
            <person name="Kunihiro T."/>
            <person name="Iino T."/>
            <person name="Yuki M."/>
            <person name="Ohkuma M."/>
        </authorList>
    </citation>
    <scope>NUCLEOTIDE SEQUENCE [LARGE SCALE GENOMIC DNA]</scope>
    <source>
        <strain evidence="13 14">4NBBH2</strain>
    </source>
</reference>
<dbReference type="GO" id="GO:0046930">
    <property type="term" value="C:pore complex"/>
    <property type="evidence" value="ECO:0007669"/>
    <property type="project" value="UniProtKB-KW"/>
</dbReference>
<dbReference type="InterPro" id="IPR033900">
    <property type="entry name" value="Gram_neg_porin_domain"/>
</dbReference>
<comment type="subcellular location">
    <subcellularLocation>
        <location evidence="1">Cell outer membrane</location>
        <topology evidence="1">Multi-pass membrane protein</topology>
    </subcellularLocation>
</comment>
<keyword evidence="5" id="KW-0812">Transmembrane</keyword>